<evidence type="ECO:0000313" key="4">
    <source>
        <dbReference type="EMBL" id="GGB28830.1"/>
    </source>
</evidence>
<dbReference type="PANTHER" id="PTHR21363:SF0">
    <property type="entry name" value="PREPHENATE DEHYDROGENASE [NADP(+)]"/>
    <property type="match status" value="1"/>
</dbReference>
<dbReference type="SUPFAM" id="SSF51735">
    <property type="entry name" value="NAD(P)-binding Rossmann-fold domains"/>
    <property type="match status" value="1"/>
</dbReference>
<dbReference type="PANTHER" id="PTHR21363">
    <property type="entry name" value="PREPHENATE DEHYDROGENASE"/>
    <property type="match status" value="1"/>
</dbReference>
<dbReference type="Gene3D" id="3.40.50.720">
    <property type="entry name" value="NAD(P)-binding Rossmann-like Domain"/>
    <property type="match status" value="1"/>
</dbReference>
<comment type="similarity">
    <text evidence="1">Belongs to the prephenate/arogenate dehydrogenase family.</text>
</comment>
<evidence type="ECO:0000313" key="5">
    <source>
        <dbReference type="Proteomes" id="UP000621454"/>
    </source>
</evidence>
<keyword evidence="5" id="KW-1185">Reference proteome</keyword>
<dbReference type="Proteomes" id="UP000621454">
    <property type="component" value="Unassembled WGS sequence"/>
</dbReference>
<dbReference type="NCBIfam" id="NF005108">
    <property type="entry name" value="PRK06545.1-6"/>
    <property type="match status" value="1"/>
</dbReference>
<comment type="caution">
    <text evidence="4">The sequence shown here is derived from an EMBL/GenBank/DDBJ whole genome shotgun (WGS) entry which is preliminary data.</text>
</comment>
<dbReference type="InterPro" id="IPR036291">
    <property type="entry name" value="NAD(P)-bd_dom_sf"/>
</dbReference>
<organism evidence="4 5">
    <name type="scientific">Gordonia jinhuaensis</name>
    <dbReference type="NCBI Taxonomy" id="1517702"/>
    <lineage>
        <taxon>Bacteria</taxon>
        <taxon>Bacillati</taxon>
        <taxon>Actinomycetota</taxon>
        <taxon>Actinomycetes</taxon>
        <taxon>Mycobacteriales</taxon>
        <taxon>Gordoniaceae</taxon>
        <taxon>Gordonia</taxon>
    </lineage>
</organism>
<dbReference type="AlphaFoldDB" id="A0A916T1Z8"/>
<dbReference type="PROSITE" id="PS51176">
    <property type="entry name" value="PDH_ADH"/>
    <property type="match status" value="1"/>
</dbReference>
<dbReference type="InterPro" id="IPR008927">
    <property type="entry name" value="6-PGluconate_DH-like_C_sf"/>
</dbReference>
<reference evidence="4" key="2">
    <citation type="submission" date="2020-09" db="EMBL/GenBank/DDBJ databases">
        <authorList>
            <person name="Sun Q."/>
            <person name="Zhou Y."/>
        </authorList>
    </citation>
    <scope>NUCLEOTIDE SEQUENCE</scope>
    <source>
        <strain evidence="4">CGMCC 1.12827</strain>
    </source>
</reference>
<dbReference type="Pfam" id="PF20463">
    <property type="entry name" value="PDH_C"/>
    <property type="match status" value="1"/>
</dbReference>
<dbReference type="InterPro" id="IPR050812">
    <property type="entry name" value="Preph/Arog_dehydrog"/>
</dbReference>
<sequence>MTTVDPTDAPSAPASDTLAILGLGLIGGSLMRAASAAGWRVYGYNRSAETVSSALDEGFDAGADLADVVERAAADDALIVLATPVTALDEVIPVVHGQAPDCAVTDVISVKQQVARAMARHAPGQRYVGGHPMAGTAQSGWAAGQTDLFTRAVWAIATDDSADPATWARVARLALDVGSDVIPVASDEHDRAVAAISHLPHLTAAVTAAVGAGDGDLALHLAAGSFRDGTRVAATAPELQRAMLEANRMALLNSLSETIDRLVAARDELRDRGSVETLINDGHRARLRWEELSAAQPRPISGVQIGSPGWQAQLRAQALDGRVWTGQQTA</sequence>
<keyword evidence="2" id="KW-0560">Oxidoreductase</keyword>
<evidence type="ECO:0000256" key="2">
    <source>
        <dbReference type="ARBA" id="ARBA00023002"/>
    </source>
</evidence>
<dbReference type="InterPro" id="IPR046825">
    <property type="entry name" value="PDH_C"/>
</dbReference>
<dbReference type="GO" id="GO:0006571">
    <property type="term" value="P:tyrosine biosynthetic process"/>
    <property type="evidence" value="ECO:0007669"/>
    <property type="project" value="InterPro"/>
</dbReference>
<dbReference type="GO" id="GO:0070403">
    <property type="term" value="F:NAD+ binding"/>
    <property type="evidence" value="ECO:0007669"/>
    <property type="project" value="InterPro"/>
</dbReference>
<dbReference type="Gene3D" id="1.10.3660.10">
    <property type="entry name" value="6-phosphogluconate dehydrogenase C-terminal like domain"/>
    <property type="match status" value="1"/>
</dbReference>
<feature type="domain" description="Prephenate/arogenate dehydrogenase" evidence="3">
    <location>
        <begin position="16"/>
        <end position="309"/>
    </location>
</feature>
<protein>
    <submittedName>
        <fullName evidence="4">Prephenate dehydrogenase</fullName>
    </submittedName>
</protein>
<dbReference type="GO" id="GO:0008977">
    <property type="term" value="F:prephenate dehydrogenase (NAD+) activity"/>
    <property type="evidence" value="ECO:0007669"/>
    <property type="project" value="InterPro"/>
</dbReference>
<evidence type="ECO:0000256" key="1">
    <source>
        <dbReference type="ARBA" id="ARBA00007964"/>
    </source>
</evidence>
<proteinExistence type="inferred from homology"/>
<dbReference type="InterPro" id="IPR046826">
    <property type="entry name" value="PDH_N"/>
</dbReference>
<reference evidence="4" key="1">
    <citation type="journal article" date="2014" name="Int. J. Syst. Evol. Microbiol.">
        <title>Complete genome sequence of Corynebacterium casei LMG S-19264T (=DSM 44701T), isolated from a smear-ripened cheese.</title>
        <authorList>
            <consortium name="US DOE Joint Genome Institute (JGI-PGF)"/>
            <person name="Walter F."/>
            <person name="Albersmeier A."/>
            <person name="Kalinowski J."/>
            <person name="Ruckert C."/>
        </authorList>
    </citation>
    <scope>NUCLEOTIDE SEQUENCE</scope>
    <source>
        <strain evidence="4">CGMCC 1.12827</strain>
    </source>
</reference>
<dbReference type="InterPro" id="IPR003099">
    <property type="entry name" value="Prephen_DH"/>
</dbReference>
<evidence type="ECO:0000259" key="3">
    <source>
        <dbReference type="PROSITE" id="PS51176"/>
    </source>
</evidence>
<dbReference type="Pfam" id="PF02153">
    <property type="entry name" value="PDH_N"/>
    <property type="match status" value="1"/>
</dbReference>
<gene>
    <name evidence="4" type="ORF">GCM10011489_16330</name>
</gene>
<name>A0A916T1Z8_9ACTN</name>
<dbReference type="GO" id="GO:0004665">
    <property type="term" value="F:prephenate dehydrogenase (NADP+) activity"/>
    <property type="evidence" value="ECO:0007669"/>
    <property type="project" value="InterPro"/>
</dbReference>
<dbReference type="EMBL" id="BMGC01000008">
    <property type="protein sequence ID" value="GGB28830.1"/>
    <property type="molecule type" value="Genomic_DNA"/>
</dbReference>
<dbReference type="SUPFAM" id="SSF48179">
    <property type="entry name" value="6-phosphogluconate dehydrogenase C-terminal domain-like"/>
    <property type="match status" value="1"/>
</dbReference>
<accession>A0A916T1Z8</accession>